<gene>
    <name evidence="2" type="ORF">AKK44_08070</name>
</gene>
<organism evidence="2 3">
    <name type="scientific">Streptococcus phocae</name>
    <dbReference type="NCBI Taxonomy" id="119224"/>
    <lineage>
        <taxon>Bacteria</taxon>
        <taxon>Bacillati</taxon>
        <taxon>Bacillota</taxon>
        <taxon>Bacilli</taxon>
        <taxon>Lactobacillales</taxon>
        <taxon>Streptococcaceae</taxon>
        <taxon>Streptococcus</taxon>
    </lineage>
</organism>
<dbReference type="Gene3D" id="3.10.20.130">
    <property type="match status" value="1"/>
</dbReference>
<dbReference type="RefSeq" id="WP_054279258.1">
    <property type="nucleotide sequence ID" value="NZ_LHQM01000049.1"/>
</dbReference>
<name>A0A0P6S082_9STRE</name>
<keyword evidence="1" id="KW-0732">Signal</keyword>
<dbReference type="InterPro" id="IPR036120">
    <property type="entry name" value="SAK/SK_sf"/>
</dbReference>
<proteinExistence type="predicted"/>
<dbReference type="SUPFAM" id="SSF54328">
    <property type="entry name" value="Staphylokinase/streptokinase"/>
    <property type="match status" value="2"/>
</dbReference>
<comment type="caution">
    <text evidence="2">The sequence shown here is derived from an EMBL/GenBank/DDBJ whole genome shotgun (WGS) entry which is preliminary data.</text>
</comment>
<feature type="signal peptide" evidence="1">
    <location>
        <begin position="1"/>
        <end position="26"/>
    </location>
</feature>
<accession>A0A0P6S082</accession>
<dbReference type="AlphaFoldDB" id="A0A0P6S082"/>
<dbReference type="EMBL" id="LHQM01000049">
    <property type="protein sequence ID" value="KPJ21773.1"/>
    <property type="molecule type" value="Genomic_DNA"/>
</dbReference>
<dbReference type="Proteomes" id="UP000049578">
    <property type="component" value="Unassembled WGS sequence"/>
</dbReference>
<evidence type="ECO:0000313" key="3">
    <source>
        <dbReference type="Proteomes" id="UP000049578"/>
    </source>
</evidence>
<feature type="non-terminal residue" evidence="2">
    <location>
        <position position="520"/>
    </location>
</feature>
<protein>
    <submittedName>
        <fullName evidence="2">Uncharacterized protein</fullName>
    </submittedName>
</protein>
<keyword evidence="3" id="KW-1185">Reference proteome</keyword>
<reference evidence="2 3" key="1">
    <citation type="submission" date="2015-08" db="EMBL/GenBank/DDBJ databases">
        <title>Genome sequence of Streptococcus phocae subsp. phocae ATCC 51973T isolated from liver specimen obtained from seal.</title>
        <authorList>
            <person name="Avendano-Herrera R."/>
        </authorList>
    </citation>
    <scope>NUCLEOTIDE SEQUENCE [LARGE SCALE GENOMIC DNA]</scope>
    <source>
        <strain evidence="2 3">ATCC 51973</strain>
    </source>
</reference>
<evidence type="ECO:0000313" key="2">
    <source>
        <dbReference type="EMBL" id="KPJ21773.1"/>
    </source>
</evidence>
<feature type="chain" id="PRO_5006130035" evidence="1">
    <location>
        <begin position="27"/>
        <end position="520"/>
    </location>
</feature>
<evidence type="ECO:0000256" key="1">
    <source>
        <dbReference type="SAM" id="SignalP"/>
    </source>
</evidence>
<sequence length="520" mass="58340">MKKTSLKFLIATSFLALTSFAYPVYAQNSLQEVPNSKDYNGTVGTHLIVNVIGVNSIGDTIISPSFMEFSLSPDDRLTKIELLKKVQQVIDSIESGRYKVTDFEKSAKVTYKGQTYPITEKGFIIPDFTKTEKNPAFLITGKVLIEILNSNFVIEDNSTTVALEELNDVYDVHIEHEVIFLKKVDQHLVPIHISSPTEITGTRKIGFRFTAEELFVAAEALFEKSEAYKEGYQLIKRLSTTVIEDFYFLRDIYNIETDISFNYVINSRRSPNIFYTESISERYYISKNNDDYESAQHVFTINFVNKENQILSSQKIISESIKTSAEIAQYISQSDKSIVAKNGSRYSFSGDVSLSADKEYQAIFTLEETDEVDVAPVLPEDSIDEEVAPSLPVLEPLPVDDIIIAPTIPIEPTIEDEVIIDFSKVPDFEEDSYGPYPNMQGQYGSNQLITTIEESGHSDIIHQEYYSPEVITGQSLQDGDIVETIEESSAIDIVADSTETTTISGSHEGLVTETIEESNL</sequence>
<dbReference type="Gene3D" id="3.10.20.180">
    <property type="match status" value="1"/>
</dbReference>
<dbReference type="GO" id="GO:0005576">
    <property type="term" value="C:extracellular region"/>
    <property type="evidence" value="ECO:0007669"/>
    <property type="project" value="InterPro"/>
</dbReference>
<dbReference type="PATRIC" id="fig|119224.3.peg.1454"/>